<gene>
    <name evidence="1" type="ORF">CJP73_06010</name>
</gene>
<dbReference type="Gene3D" id="3.20.20.150">
    <property type="entry name" value="Divalent-metal-dependent TIM barrel enzymes"/>
    <property type="match status" value="1"/>
</dbReference>
<dbReference type="EMBL" id="NQYH01000003">
    <property type="protein sequence ID" value="RIY41529.1"/>
    <property type="molecule type" value="Genomic_DNA"/>
</dbReference>
<evidence type="ECO:0000313" key="2">
    <source>
        <dbReference type="Proteomes" id="UP000266206"/>
    </source>
</evidence>
<dbReference type="SUPFAM" id="SSF51658">
    <property type="entry name" value="Xylose isomerase-like"/>
    <property type="match status" value="1"/>
</dbReference>
<organism evidence="1 2">
    <name type="scientific">Neopusillimonas maritima</name>
    <dbReference type="NCBI Taxonomy" id="2026239"/>
    <lineage>
        <taxon>Bacteria</taxon>
        <taxon>Pseudomonadati</taxon>
        <taxon>Pseudomonadota</taxon>
        <taxon>Betaproteobacteria</taxon>
        <taxon>Burkholderiales</taxon>
        <taxon>Alcaligenaceae</taxon>
        <taxon>Neopusillimonas</taxon>
    </lineage>
</organism>
<keyword evidence="1" id="KW-0413">Isomerase</keyword>
<proteinExistence type="predicted"/>
<protein>
    <submittedName>
        <fullName evidence="1">Xylose isomerase</fullName>
    </submittedName>
</protein>
<dbReference type="GO" id="GO:0016853">
    <property type="term" value="F:isomerase activity"/>
    <property type="evidence" value="ECO:0007669"/>
    <property type="project" value="UniProtKB-KW"/>
</dbReference>
<name>A0A3A1YW81_9BURK</name>
<comment type="caution">
    <text evidence="1">The sequence shown here is derived from an EMBL/GenBank/DDBJ whole genome shotgun (WGS) entry which is preliminary data.</text>
</comment>
<reference evidence="1 2" key="1">
    <citation type="submission" date="2017-08" db="EMBL/GenBank/DDBJ databases">
        <title>Pusillimonas indicus sp. nov., a member of the family Alcaligenaceae isolated from surface seawater.</title>
        <authorList>
            <person name="Li J."/>
        </authorList>
    </citation>
    <scope>NUCLEOTIDE SEQUENCE [LARGE SCALE GENOMIC DNA]</scope>
    <source>
        <strain evidence="1 2">L52-1-41</strain>
    </source>
</reference>
<dbReference type="InterPro" id="IPR036237">
    <property type="entry name" value="Xyl_isomerase-like_sf"/>
</dbReference>
<sequence length="352" mass="40691">MKPIDADFPFLLGCNGRGAQPSSLNNPVSLEEVSIDEQFRLVKESGVFDYFDRIPLRSNINEYRQAIEKHQLPVHTASWFYMLGRDEALLSDNLKICAEIGAKAHNIMTFTHHADGHVITDAEIIDHYLQVYDEGMKLGVEPVFELHVNMWTESFARVTPIAKAIQARGVPFHYNIDYSHVAFKIGNPEELDISECREAVESGEMKLDPFEPGSLLEEWLNLNMVKWTQLRTVGPNQPKNLWWKNEDGSYARGIQYPITRPEPGEWHSQWHAYLLEPSKEAIRMAMRYHITHENSPLRYITTEMINLPDYGLGAKYNLFEQNVECAKFIRRAWKEVKALHQAGLVQWPYYGK</sequence>
<dbReference type="OrthoDB" id="6803264at2"/>
<evidence type="ECO:0000313" key="1">
    <source>
        <dbReference type="EMBL" id="RIY41529.1"/>
    </source>
</evidence>
<dbReference type="Proteomes" id="UP000266206">
    <property type="component" value="Unassembled WGS sequence"/>
</dbReference>
<dbReference type="RefSeq" id="WP_119515784.1">
    <property type="nucleotide sequence ID" value="NZ_NQYH01000003.1"/>
</dbReference>
<accession>A0A3A1YW81</accession>
<dbReference type="AlphaFoldDB" id="A0A3A1YW81"/>